<name>A0A6B0SEX2_9EURY</name>
<proteinExistence type="predicted"/>
<reference evidence="1 2" key="1">
    <citation type="submission" date="2019-12" db="EMBL/GenBank/DDBJ databases">
        <title>Isolation and characterization of three novel carbon monoxide-oxidizing members of Halobacteria from salione crusts and soils.</title>
        <authorList>
            <person name="Myers M.R."/>
            <person name="King G.M."/>
        </authorList>
    </citation>
    <scope>NUCLEOTIDE SEQUENCE [LARGE SCALE GENOMIC DNA]</scope>
    <source>
        <strain evidence="1 2">PCN9</strain>
    </source>
</reference>
<evidence type="ECO:0000313" key="2">
    <source>
        <dbReference type="Proteomes" id="UP000471521"/>
    </source>
</evidence>
<protein>
    <submittedName>
        <fullName evidence="1">Uncharacterized protein</fullName>
    </submittedName>
</protein>
<dbReference type="Proteomes" id="UP000471521">
    <property type="component" value="Unassembled WGS sequence"/>
</dbReference>
<dbReference type="AlphaFoldDB" id="A0A6B0SEX2"/>
<evidence type="ECO:0000313" key="1">
    <source>
        <dbReference type="EMBL" id="MXR19226.1"/>
    </source>
</evidence>
<accession>A0A6B0SEX2</accession>
<dbReference type="EMBL" id="WUUU01000002">
    <property type="protein sequence ID" value="MXR19226.1"/>
    <property type="molecule type" value="Genomic_DNA"/>
</dbReference>
<sequence>MIRVPSISVVLVIILVAGCAGLGTENPAEPPAATPTETTRTAHECDTFGTGGVAPLGETNTTVTTVGQANASLRTVVLERADHPFDVSDLEYVPRDEIDETGAVRNELERYDTWSANTTLYYFSPRNTTGLDEMHVVTDGGAVFIIYIGAC</sequence>
<dbReference type="PROSITE" id="PS51257">
    <property type="entry name" value="PROKAR_LIPOPROTEIN"/>
    <property type="match status" value="1"/>
</dbReference>
<comment type="caution">
    <text evidence="1">The sequence shown here is derived from an EMBL/GenBank/DDBJ whole genome shotgun (WGS) entry which is preliminary data.</text>
</comment>
<keyword evidence="2" id="KW-1185">Reference proteome</keyword>
<dbReference type="RefSeq" id="WP_159524823.1">
    <property type="nucleotide sequence ID" value="NZ_WUUU01000002.1"/>
</dbReference>
<organism evidence="1 2">
    <name type="scientific">Halobacterium bonnevillei</name>
    <dbReference type="NCBI Taxonomy" id="2692200"/>
    <lineage>
        <taxon>Archaea</taxon>
        <taxon>Methanobacteriati</taxon>
        <taxon>Methanobacteriota</taxon>
        <taxon>Stenosarchaea group</taxon>
        <taxon>Halobacteria</taxon>
        <taxon>Halobacteriales</taxon>
        <taxon>Halobacteriaceae</taxon>
        <taxon>Halobacterium</taxon>
    </lineage>
</organism>
<gene>
    <name evidence="1" type="ORF">GRX66_00885</name>
</gene>